<organism evidence="3 4">
    <name type="scientific">Ephemerocybe angulata</name>
    <dbReference type="NCBI Taxonomy" id="980116"/>
    <lineage>
        <taxon>Eukaryota</taxon>
        <taxon>Fungi</taxon>
        <taxon>Dikarya</taxon>
        <taxon>Basidiomycota</taxon>
        <taxon>Agaricomycotina</taxon>
        <taxon>Agaricomycetes</taxon>
        <taxon>Agaricomycetidae</taxon>
        <taxon>Agaricales</taxon>
        <taxon>Agaricineae</taxon>
        <taxon>Psathyrellaceae</taxon>
        <taxon>Ephemerocybe</taxon>
    </lineage>
</organism>
<evidence type="ECO:0000313" key="3">
    <source>
        <dbReference type="EMBL" id="KAF6756257.1"/>
    </source>
</evidence>
<proteinExistence type="predicted"/>
<sequence>MVNATNGSGVPKPSGDWVRWVIVGVAAFVLIFFTLCYLKYTNIKRWFSRRRQGRKRAAQNHITVIPPAPDADIPSPESTQLLSEKEAQAREEESESSNLAHAVPPPAYLVNPSVPRYSLSDYGPLVDSPNPYHQSIPLMQSSKKAEF</sequence>
<gene>
    <name evidence="3" type="ORF">DFP72DRAFT_1067060</name>
</gene>
<reference evidence="3 4" key="1">
    <citation type="submission" date="2020-07" db="EMBL/GenBank/DDBJ databases">
        <title>Comparative genomics of pyrophilous fungi reveals a link between fire events and developmental genes.</title>
        <authorList>
            <consortium name="DOE Joint Genome Institute"/>
            <person name="Steindorff A.S."/>
            <person name="Carver A."/>
            <person name="Calhoun S."/>
            <person name="Stillman K."/>
            <person name="Liu H."/>
            <person name="Lipzen A."/>
            <person name="Pangilinan J."/>
            <person name="Labutti K."/>
            <person name="Bruns T.D."/>
            <person name="Grigoriev I.V."/>
        </authorList>
    </citation>
    <scope>NUCLEOTIDE SEQUENCE [LARGE SCALE GENOMIC DNA]</scope>
    <source>
        <strain evidence="3 4">CBS 144469</strain>
    </source>
</reference>
<dbReference type="EMBL" id="JACGCI010000027">
    <property type="protein sequence ID" value="KAF6756257.1"/>
    <property type="molecule type" value="Genomic_DNA"/>
</dbReference>
<accession>A0A8H6M9P2</accession>
<protein>
    <submittedName>
        <fullName evidence="3">Uncharacterized protein</fullName>
    </submittedName>
</protein>
<evidence type="ECO:0000256" key="2">
    <source>
        <dbReference type="SAM" id="Phobius"/>
    </source>
</evidence>
<feature type="transmembrane region" description="Helical" evidence="2">
    <location>
        <begin position="20"/>
        <end position="40"/>
    </location>
</feature>
<keyword evidence="4" id="KW-1185">Reference proteome</keyword>
<dbReference type="Proteomes" id="UP000521943">
    <property type="component" value="Unassembled WGS sequence"/>
</dbReference>
<keyword evidence="2" id="KW-1133">Transmembrane helix</keyword>
<keyword evidence="2" id="KW-0812">Transmembrane</keyword>
<evidence type="ECO:0000313" key="4">
    <source>
        <dbReference type="Proteomes" id="UP000521943"/>
    </source>
</evidence>
<dbReference type="AlphaFoldDB" id="A0A8H6M9P2"/>
<feature type="region of interest" description="Disordered" evidence="1">
    <location>
        <begin position="57"/>
        <end position="106"/>
    </location>
</feature>
<evidence type="ECO:0000256" key="1">
    <source>
        <dbReference type="SAM" id="MobiDB-lite"/>
    </source>
</evidence>
<comment type="caution">
    <text evidence="3">The sequence shown here is derived from an EMBL/GenBank/DDBJ whole genome shotgun (WGS) entry which is preliminary data.</text>
</comment>
<keyword evidence="2" id="KW-0472">Membrane</keyword>
<name>A0A8H6M9P2_9AGAR</name>